<dbReference type="EMBL" id="FUZI01000001">
    <property type="protein sequence ID" value="SKC31201.1"/>
    <property type="molecule type" value="Genomic_DNA"/>
</dbReference>
<dbReference type="GO" id="GO:0046872">
    <property type="term" value="F:metal ion binding"/>
    <property type="evidence" value="ECO:0007669"/>
    <property type="project" value="UniProtKB-KW"/>
</dbReference>
<feature type="transmembrane region" description="Helical" evidence="8">
    <location>
        <begin position="180"/>
        <end position="196"/>
    </location>
</feature>
<dbReference type="GO" id="GO:0010181">
    <property type="term" value="F:FMN binding"/>
    <property type="evidence" value="ECO:0007669"/>
    <property type="project" value="UniProtKB-UniRule"/>
</dbReference>
<dbReference type="PANTHER" id="PTHR36964:SF1">
    <property type="entry name" value="PROTEIN-METHIONINE-SULFOXIDE REDUCTASE HEME-BINDING SUBUNIT MSRQ"/>
    <property type="match status" value="1"/>
</dbReference>
<comment type="subcellular location">
    <subcellularLocation>
        <location evidence="8">Cell membrane</location>
        <topology evidence="8">Multi-pass membrane protein</topology>
    </subcellularLocation>
    <subcellularLocation>
        <location evidence="1">Membrane</location>
        <topology evidence="1">Multi-pass membrane protein</topology>
    </subcellularLocation>
</comment>
<keyword evidence="4 8" id="KW-0812">Transmembrane</keyword>
<evidence type="ECO:0000256" key="5">
    <source>
        <dbReference type="ARBA" id="ARBA00022989"/>
    </source>
</evidence>
<comment type="cofactor">
    <cofactor evidence="8">
        <name>heme b</name>
        <dbReference type="ChEBI" id="CHEBI:60344"/>
    </cofactor>
    <text evidence="8">Binds 1 heme b (iron(II)-protoporphyrin IX) group per subunit.</text>
</comment>
<dbReference type="GO" id="GO:0020037">
    <property type="term" value="F:heme binding"/>
    <property type="evidence" value="ECO:0007669"/>
    <property type="project" value="UniProtKB-UniRule"/>
</dbReference>
<dbReference type="GO" id="GO:0016679">
    <property type="term" value="F:oxidoreductase activity, acting on diphenols and related substances as donors"/>
    <property type="evidence" value="ECO:0007669"/>
    <property type="project" value="TreeGrafter"/>
</dbReference>
<keyword evidence="6 8" id="KW-0408">Iron</keyword>
<sequence>MLTQHAQKYRLTPSRVLMIKVTIHTVSLFFIVILIYNTINGGFGADPIKGIEHFTGKAALNTLILTLLLSPLAKQYKQGGLIRLRRLLGVYSFFWAALHLSVYLALDLNFDWSLLGSEIIKRPYLAIGAISWIILLLLTLTSTQSMQRRLGKHWQQLHNWVYLALLLSPIHYYWSVKSGLIEPTIYLGVCALLLYCRKQKIMKWFTKNTNQYQTKSAAKNTNR</sequence>
<evidence type="ECO:0000259" key="9">
    <source>
        <dbReference type="Pfam" id="PF01794"/>
    </source>
</evidence>
<evidence type="ECO:0000256" key="8">
    <source>
        <dbReference type="HAMAP-Rule" id="MF_01207"/>
    </source>
</evidence>
<feature type="transmembrane region" description="Helical" evidence="8">
    <location>
        <begin position="157"/>
        <end position="174"/>
    </location>
</feature>
<keyword evidence="8" id="KW-0288">FMN</keyword>
<evidence type="ECO:0000256" key="3">
    <source>
        <dbReference type="ARBA" id="ARBA00022617"/>
    </source>
</evidence>
<keyword evidence="2 8" id="KW-0813">Transport</keyword>
<gene>
    <name evidence="10" type="primary">yedZ</name>
    <name evidence="8" type="synonym">msrQ</name>
    <name evidence="10" type="ORF">CZ809_00679</name>
</gene>
<proteinExistence type="inferred from homology"/>
<keyword evidence="3 8" id="KW-0349">Heme</keyword>
<dbReference type="Pfam" id="PF01794">
    <property type="entry name" value="Ferric_reduct"/>
    <property type="match status" value="1"/>
</dbReference>
<evidence type="ECO:0000256" key="1">
    <source>
        <dbReference type="ARBA" id="ARBA00004141"/>
    </source>
</evidence>
<name>A0A1T5HWI0_9GAMM</name>
<feature type="transmembrane region" description="Helical" evidence="8">
    <location>
        <begin position="59"/>
        <end position="76"/>
    </location>
</feature>
<comment type="cofactor">
    <cofactor evidence="8">
        <name>FMN</name>
        <dbReference type="ChEBI" id="CHEBI:58210"/>
    </cofactor>
    <text evidence="8">Binds 1 FMN per subunit.</text>
</comment>
<feature type="transmembrane region" description="Helical" evidence="8">
    <location>
        <begin position="126"/>
        <end position="145"/>
    </location>
</feature>
<feature type="domain" description="Ferric oxidoreductase" evidence="9">
    <location>
        <begin position="55"/>
        <end position="167"/>
    </location>
</feature>
<keyword evidence="8" id="KW-0285">Flavoprotein</keyword>
<protein>
    <recommendedName>
        <fullName evidence="8">Protein-methionine-sulfoxide reductase heme-binding subunit MsrQ</fullName>
    </recommendedName>
    <alternativeName>
        <fullName evidence="8">Flavocytochrome MsrQ</fullName>
    </alternativeName>
</protein>
<comment type="subunit">
    <text evidence="8">Heterodimer of a catalytic subunit (MsrP) and a heme-binding subunit (MsrQ).</text>
</comment>
<evidence type="ECO:0000256" key="6">
    <source>
        <dbReference type="ARBA" id="ARBA00023004"/>
    </source>
</evidence>
<keyword evidence="7 8" id="KW-0472">Membrane</keyword>
<keyword evidence="8" id="KW-1003">Cell membrane</keyword>
<dbReference type="GO" id="GO:0009055">
    <property type="term" value="F:electron transfer activity"/>
    <property type="evidence" value="ECO:0007669"/>
    <property type="project" value="UniProtKB-UniRule"/>
</dbReference>
<dbReference type="GO" id="GO:0030091">
    <property type="term" value="P:protein repair"/>
    <property type="evidence" value="ECO:0007669"/>
    <property type="project" value="UniProtKB-UniRule"/>
</dbReference>
<feature type="transmembrane region" description="Helical" evidence="8">
    <location>
        <begin position="21"/>
        <end position="39"/>
    </location>
</feature>
<keyword evidence="5 8" id="KW-1133">Transmembrane helix</keyword>
<keyword evidence="8" id="KW-0479">Metal-binding</keyword>
<evidence type="ECO:0000256" key="4">
    <source>
        <dbReference type="ARBA" id="ARBA00022692"/>
    </source>
</evidence>
<dbReference type="PANTHER" id="PTHR36964">
    <property type="entry name" value="PROTEIN-METHIONINE-SULFOXIDE REDUCTASE HEME-BINDING SUBUNIT MSRQ"/>
    <property type="match status" value="1"/>
</dbReference>
<dbReference type="GO" id="GO:0005886">
    <property type="term" value="C:plasma membrane"/>
    <property type="evidence" value="ECO:0007669"/>
    <property type="project" value="UniProtKB-SubCell"/>
</dbReference>
<evidence type="ECO:0000256" key="7">
    <source>
        <dbReference type="ARBA" id="ARBA00023136"/>
    </source>
</evidence>
<dbReference type="OrthoDB" id="9788328at2"/>
<comment type="similarity">
    <text evidence="8">Belongs to the MsrQ family.</text>
</comment>
<comment type="function">
    <text evidence="8">Part of the MsrPQ system that repairs oxidized periplasmic proteins containing methionine sulfoxide residues (Met-O), using respiratory chain electrons. Thus protects these proteins from oxidative-stress damage caused by reactive species of oxygen and chlorine generated by the host defense mechanisms. MsrPQ is essential for the maintenance of envelope integrity under bleach stress, rescuing a wide series of structurally unrelated periplasmic proteins from methionine oxidation. MsrQ provides electrons for reduction to the reductase catalytic subunit MsrP, using the quinone pool of the respiratory chain.</text>
</comment>
<accession>A0A1T5HWI0</accession>
<dbReference type="InterPro" id="IPR022837">
    <property type="entry name" value="MsrQ-like"/>
</dbReference>
<feature type="transmembrane region" description="Helical" evidence="8">
    <location>
        <begin position="88"/>
        <end position="106"/>
    </location>
</feature>
<dbReference type="HAMAP" id="MF_01207">
    <property type="entry name" value="MsrQ"/>
    <property type="match status" value="1"/>
</dbReference>
<dbReference type="AlphaFoldDB" id="A0A1T5HWI0"/>
<reference evidence="10 11" key="1">
    <citation type="submission" date="2017-02" db="EMBL/GenBank/DDBJ databases">
        <authorList>
            <person name="Peterson S.W."/>
        </authorList>
    </citation>
    <scope>NUCLEOTIDE SEQUENCE [LARGE SCALE GENOMIC DNA]</scope>
    <source>
        <strain evidence="11">type strain: NCCB 100098</strain>
    </source>
</reference>
<dbReference type="InterPro" id="IPR013130">
    <property type="entry name" value="Fe3_Rdtase_TM_dom"/>
</dbReference>
<dbReference type="NCBIfam" id="NF003831">
    <property type="entry name" value="PRK05419.1-2"/>
    <property type="match status" value="1"/>
</dbReference>
<evidence type="ECO:0000256" key="2">
    <source>
        <dbReference type="ARBA" id="ARBA00022448"/>
    </source>
</evidence>
<dbReference type="RefSeq" id="WP_080156017.1">
    <property type="nucleotide sequence ID" value="NZ_FUZI01000001.1"/>
</dbReference>
<evidence type="ECO:0000313" key="10">
    <source>
        <dbReference type="EMBL" id="SKC31201.1"/>
    </source>
</evidence>
<dbReference type="Proteomes" id="UP000189966">
    <property type="component" value="Unassembled WGS sequence"/>
</dbReference>
<evidence type="ECO:0000313" key="11">
    <source>
        <dbReference type="Proteomes" id="UP000189966"/>
    </source>
</evidence>
<keyword evidence="8" id="KW-0249">Electron transport</keyword>
<organism evidence="10 11">
    <name type="scientific">Photobacterium piscicola</name>
    <dbReference type="NCBI Taxonomy" id="1378299"/>
    <lineage>
        <taxon>Bacteria</taxon>
        <taxon>Pseudomonadati</taxon>
        <taxon>Pseudomonadota</taxon>
        <taxon>Gammaproteobacteria</taxon>
        <taxon>Vibrionales</taxon>
        <taxon>Vibrionaceae</taxon>
        <taxon>Photobacterium</taxon>
    </lineage>
</organism>